<dbReference type="InterPro" id="IPR011009">
    <property type="entry name" value="Kinase-like_dom_sf"/>
</dbReference>
<proteinExistence type="predicted"/>
<dbReference type="Proteomes" id="UP000593567">
    <property type="component" value="Unassembled WGS sequence"/>
</dbReference>
<evidence type="ECO:0000313" key="2">
    <source>
        <dbReference type="Proteomes" id="UP000593567"/>
    </source>
</evidence>
<protein>
    <submittedName>
        <fullName evidence="1">Pk17E</fullName>
    </submittedName>
</protein>
<comment type="caution">
    <text evidence="1">The sequence shown here is derived from an EMBL/GenBank/DDBJ whole genome shotgun (WGS) entry which is preliminary data.</text>
</comment>
<gene>
    <name evidence="1" type="ORF">EB796_008960</name>
</gene>
<evidence type="ECO:0000313" key="1">
    <source>
        <dbReference type="EMBL" id="KAF6032742.1"/>
    </source>
</evidence>
<reference evidence="1" key="1">
    <citation type="submission" date="2020-06" db="EMBL/GenBank/DDBJ databases">
        <title>Draft genome of Bugula neritina, a colonial animal packing powerful symbionts and potential medicines.</title>
        <authorList>
            <person name="Rayko M."/>
        </authorList>
    </citation>
    <scope>NUCLEOTIDE SEQUENCE [LARGE SCALE GENOMIC DNA]</scope>
    <source>
        <strain evidence="1">Kwan_BN1</strain>
    </source>
</reference>
<dbReference type="SUPFAM" id="SSF56112">
    <property type="entry name" value="Protein kinase-like (PK-like)"/>
    <property type="match status" value="1"/>
</dbReference>
<sequence length="131" mass="15591">MYALLMGEFPVSGCKDHREMGAAVARHTYFLPDYFKTDIKMVVSKLLAKKSNRRLTNIIDLQKLPYFRNLNFDTVFDKHISPKRFFQSKDVLEKNTPQRRRYERRGKQQETTFDEFTWTHPLFYSAEGTTV</sequence>
<organism evidence="1 2">
    <name type="scientific">Bugula neritina</name>
    <name type="common">Brown bryozoan</name>
    <name type="synonym">Sertularia neritina</name>
    <dbReference type="NCBI Taxonomy" id="10212"/>
    <lineage>
        <taxon>Eukaryota</taxon>
        <taxon>Metazoa</taxon>
        <taxon>Spiralia</taxon>
        <taxon>Lophotrochozoa</taxon>
        <taxon>Bryozoa</taxon>
        <taxon>Gymnolaemata</taxon>
        <taxon>Cheilostomatida</taxon>
        <taxon>Flustrina</taxon>
        <taxon>Buguloidea</taxon>
        <taxon>Bugulidae</taxon>
        <taxon>Bugula</taxon>
    </lineage>
</organism>
<dbReference type="EMBL" id="VXIV02001484">
    <property type="protein sequence ID" value="KAF6032742.1"/>
    <property type="molecule type" value="Genomic_DNA"/>
</dbReference>
<accession>A0A7J7K270</accession>
<dbReference type="Gene3D" id="1.10.510.10">
    <property type="entry name" value="Transferase(Phosphotransferase) domain 1"/>
    <property type="match status" value="1"/>
</dbReference>
<dbReference type="AlphaFoldDB" id="A0A7J7K270"/>
<name>A0A7J7K270_BUGNE</name>
<keyword evidence="2" id="KW-1185">Reference proteome</keyword>